<protein>
    <submittedName>
        <fullName evidence="2">Uncharacterized protein</fullName>
    </submittedName>
</protein>
<organism evidence="2 3">
    <name type="scientific">Mesorhizobium loti R88b</name>
    <dbReference type="NCBI Taxonomy" id="935548"/>
    <lineage>
        <taxon>Bacteria</taxon>
        <taxon>Pseudomonadati</taxon>
        <taxon>Pseudomonadota</taxon>
        <taxon>Alphaproteobacteria</taxon>
        <taxon>Hyphomicrobiales</taxon>
        <taxon>Phyllobacteriaceae</taxon>
        <taxon>Mesorhizobium</taxon>
    </lineage>
</organism>
<feature type="transmembrane region" description="Helical" evidence="1">
    <location>
        <begin position="36"/>
        <end position="59"/>
    </location>
</feature>
<keyword evidence="1" id="KW-1133">Transmembrane helix</keyword>
<keyword evidence="1" id="KW-0812">Transmembrane</keyword>
<name>A0A6M7WMY2_RHILI</name>
<keyword evidence="1" id="KW-0472">Membrane</keyword>
<proteinExistence type="predicted"/>
<sequence>MGKLNDYRVMDVGQHQGANQADRWRKRMRQGRRWRLPRNFVTWLLILVMIAISSTLIALKAHWRF</sequence>
<evidence type="ECO:0000256" key="1">
    <source>
        <dbReference type="SAM" id="Phobius"/>
    </source>
</evidence>
<evidence type="ECO:0000313" key="2">
    <source>
        <dbReference type="EMBL" id="QKD03305.1"/>
    </source>
</evidence>
<accession>A0A6M7WMY2</accession>
<evidence type="ECO:0000313" key="3">
    <source>
        <dbReference type="Proteomes" id="UP000503017"/>
    </source>
</evidence>
<gene>
    <name evidence="2" type="ORF">EB235_18825</name>
</gene>
<dbReference type="AlphaFoldDB" id="A0A6M7WMY2"/>
<dbReference type="Proteomes" id="UP000503017">
    <property type="component" value="Chromosome"/>
</dbReference>
<reference evidence="2 3" key="1">
    <citation type="submission" date="2018-10" db="EMBL/GenBank/DDBJ databases">
        <authorList>
            <person name="Perry B.J."/>
            <person name="Sullivan J.T."/>
            <person name="Murphy R.J.T."/>
            <person name="Ramsay J.P."/>
            <person name="Ronson C.W."/>
        </authorList>
    </citation>
    <scope>NUCLEOTIDE SEQUENCE [LARGE SCALE GENOMIC DNA]</scope>
    <source>
        <strain evidence="2 3">R88b</strain>
    </source>
</reference>
<dbReference type="EMBL" id="CP033367">
    <property type="protein sequence ID" value="QKD03305.1"/>
    <property type="molecule type" value="Genomic_DNA"/>
</dbReference>